<organism evidence="1 2">
    <name type="scientific">Tanacetum coccineum</name>
    <dbReference type="NCBI Taxonomy" id="301880"/>
    <lineage>
        <taxon>Eukaryota</taxon>
        <taxon>Viridiplantae</taxon>
        <taxon>Streptophyta</taxon>
        <taxon>Embryophyta</taxon>
        <taxon>Tracheophyta</taxon>
        <taxon>Spermatophyta</taxon>
        <taxon>Magnoliopsida</taxon>
        <taxon>eudicotyledons</taxon>
        <taxon>Gunneridae</taxon>
        <taxon>Pentapetalae</taxon>
        <taxon>asterids</taxon>
        <taxon>campanulids</taxon>
        <taxon>Asterales</taxon>
        <taxon>Asteraceae</taxon>
        <taxon>Asteroideae</taxon>
        <taxon>Anthemideae</taxon>
        <taxon>Anthemidinae</taxon>
        <taxon>Tanacetum</taxon>
    </lineage>
</organism>
<gene>
    <name evidence="1" type="ORF">Tco_1125369</name>
</gene>
<sequence>MWSEGTGPTLSGNAADVQYTLYTCALFVTSYWAMKYTSFGHWLLDSSGASCVPGNLRHLAIGSWTHPERLAFRVMTSLGHWCLDSSGVSCIPGNMRHLAIGSWTHPASCVLGNVRHLVIGSWTHPERLAFRVMYVTWPLALGLIRIVLRSGYCVSLGHWLLDSSGASCVLGNVRHLAIGTWTHPGCRTLTGIKIARHWLHESVRGS</sequence>
<evidence type="ECO:0000313" key="2">
    <source>
        <dbReference type="Proteomes" id="UP001151760"/>
    </source>
</evidence>
<accession>A0ABQ5JCV7</accession>
<comment type="caution">
    <text evidence="1">The sequence shown here is derived from an EMBL/GenBank/DDBJ whole genome shotgun (WGS) entry which is preliminary data.</text>
</comment>
<dbReference type="EMBL" id="BQNB010021681">
    <property type="protein sequence ID" value="GJU08939.1"/>
    <property type="molecule type" value="Genomic_DNA"/>
</dbReference>
<name>A0ABQ5JCV7_9ASTR</name>
<dbReference type="Proteomes" id="UP001151760">
    <property type="component" value="Unassembled WGS sequence"/>
</dbReference>
<evidence type="ECO:0000313" key="1">
    <source>
        <dbReference type="EMBL" id="GJU08939.1"/>
    </source>
</evidence>
<keyword evidence="2" id="KW-1185">Reference proteome</keyword>
<proteinExistence type="predicted"/>
<reference evidence="1" key="2">
    <citation type="submission" date="2022-01" db="EMBL/GenBank/DDBJ databases">
        <authorList>
            <person name="Yamashiro T."/>
            <person name="Shiraishi A."/>
            <person name="Satake H."/>
            <person name="Nakayama K."/>
        </authorList>
    </citation>
    <scope>NUCLEOTIDE SEQUENCE</scope>
</reference>
<reference evidence="1" key="1">
    <citation type="journal article" date="2022" name="Int. J. Mol. Sci.">
        <title>Draft Genome of Tanacetum Coccineum: Genomic Comparison of Closely Related Tanacetum-Family Plants.</title>
        <authorList>
            <person name="Yamashiro T."/>
            <person name="Shiraishi A."/>
            <person name="Nakayama K."/>
            <person name="Satake H."/>
        </authorList>
    </citation>
    <scope>NUCLEOTIDE SEQUENCE</scope>
</reference>
<protein>
    <submittedName>
        <fullName evidence="1">Uncharacterized protein</fullName>
    </submittedName>
</protein>